<dbReference type="Gene3D" id="1.10.260.40">
    <property type="entry name" value="lambda repressor-like DNA-binding domains"/>
    <property type="match status" value="1"/>
</dbReference>
<dbReference type="EMBL" id="JRUQ01000097">
    <property type="protein sequence ID" value="KGT86467.1"/>
    <property type="molecule type" value="Genomic_DNA"/>
</dbReference>
<evidence type="ECO:0000256" key="1">
    <source>
        <dbReference type="SAM" id="MobiDB-lite"/>
    </source>
</evidence>
<comment type="caution">
    <text evidence="3">The sequence shown here is derived from an EMBL/GenBank/DDBJ whole genome shotgun (WGS) entry which is preliminary data.</text>
</comment>
<feature type="region of interest" description="Disordered" evidence="1">
    <location>
        <begin position="161"/>
        <end position="186"/>
    </location>
</feature>
<accession>A0A0A3YI76</accession>
<dbReference type="CDD" id="cd00093">
    <property type="entry name" value="HTH_XRE"/>
    <property type="match status" value="1"/>
</dbReference>
<dbReference type="PROSITE" id="PS50943">
    <property type="entry name" value="HTH_CROC1"/>
    <property type="match status" value="1"/>
</dbReference>
<dbReference type="InterPro" id="IPR001387">
    <property type="entry name" value="Cro/C1-type_HTH"/>
</dbReference>
<dbReference type="eggNOG" id="ENOG5032V2U">
    <property type="taxonomic scope" value="Bacteria"/>
</dbReference>
<name>A0A0A3YI76_9GAMM</name>
<gene>
    <name evidence="3" type="ORF">NG99_25765</name>
</gene>
<reference evidence="3 4" key="1">
    <citation type="submission" date="2014-10" db="EMBL/GenBank/DDBJ databases">
        <title>Genome sequence of Erwinia typographi M043b.</title>
        <authorList>
            <person name="Chan K.-G."/>
            <person name="Tan W.-S."/>
        </authorList>
    </citation>
    <scope>NUCLEOTIDE SEQUENCE [LARGE SCALE GENOMIC DNA]</scope>
    <source>
        <strain evidence="3 4">M043b</strain>
    </source>
</reference>
<keyword evidence="4" id="KW-1185">Reference proteome</keyword>
<dbReference type="SUPFAM" id="SSF47413">
    <property type="entry name" value="lambda repressor-like DNA-binding domains"/>
    <property type="match status" value="1"/>
</dbReference>
<dbReference type="InterPro" id="IPR010982">
    <property type="entry name" value="Lambda_DNA-bd_dom_sf"/>
</dbReference>
<feature type="compositionally biased region" description="Polar residues" evidence="1">
    <location>
        <begin position="162"/>
        <end position="179"/>
    </location>
</feature>
<evidence type="ECO:0000313" key="3">
    <source>
        <dbReference type="EMBL" id="KGT86467.1"/>
    </source>
</evidence>
<evidence type="ECO:0000313" key="4">
    <source>
        <dbReference type="Proteomes" id="UP000030351"/>
    </source>
</evidence>
<sequence length="186" mass="20588">MFLSGTGSNYPVRDVNQWRGYVQSKVQFGLLKSETNQDVENEVVDFRTVSDHLNNVRNTLAPSMSELAKDLGITRQALYKWLSGESQPDDIKKASYIVELSRLSDRFNEAGMGNAKLMSKMKAFEGISIIDLIKRGDNWQSAVNLLIEETRNLKEAGEKANLTGSNASPTDGWLSSVSIPGSGVRE</sequence>
<dbReference type="AlphaFoldDB" id="A0A0A3YI76"/>
<dbReference type="Pfam" id="PF01381">
    <property type="entry name" value="HTH_3"/>
    <property type="match status" value="1"/>
</dbReference>
<organism evidence="3 4">
    <name type="scientific">Erwinia typographi</name>
    <dbReference type="NCBI Taxonomy" id="371042"/>
    <lineage>
        <taxon>Bacteria</taxon>
        <taxon>Pseudomonadati</taxon>
        <taxon>Pseudomonadota</taxon>
        <taxon>Gammaproteobacteria</taxon>
        <taxon>Enterobacterales</taxon>
        <taxon>Erwiniaceae</taxon>
        <taxon>Erwinia</taxon>
    </lineage>
</organism>
<evidence type="ECO:0000259" key="2">
    <source>
        <dbReference type="PROSITE" id="PS50943"/>
    </source>
</evidence>
<proteinExistence type="predicted"/>
<dbReference type="STRING" id="371042.NG99_25765"/>
<dbReference type="Proteomes" id="UP000030351">
    <property type="component" value="Unassembled WGS sequence"/>
</dbReference>
<protein>
    <recommendedName>
        <fullName evidence="2">HTH cro/C1-type domain-containing protein</fullName>
    </recommendedName>
</protein>
<dbReference type="GO" id="GO:0003677">
    <property type="term" value="F:DNA binding"/>
    <property type="evidence" value="ECO:0007669"/>
    <property type="project" value="InterPro"/>
</dbReference>
<feature type="domain" description="HTH cro/C1-type" evidence="2">
    <location>
        <begin position="63"/>
        <end position="89"/>
    </location>
</feature>